<feature type="transmembrane region" description="Helical" evidence="5">
    <location>
        <begin position="107"/>
        <end position="131"/>
    </location>
</feature>
<keyword evidence="3" id="KW-0378">Hydrolase</keyword>
<dbReference type="PANTHER" id="PTHR11603">
    <property type="entry name" value="AAA FAMILY ATPASE"/>
    <property type="match status" value="1"/>
</dbReference>
<proteinExistence type="predicted"/>
<protein>
    <submittedName>
        <fullName evidence="7">Uncharacterized protein YacL</fullName>
    </submittedName>
</protein>
<dbReference type="InterPro" id="IPR002792">
    <property type="entry name" value="TRAM_dom"/>
</dbReference>
<dbReference type="InterPro" id="IPR029060">
    <property type="entry name" value="PIN-like_dom_sf"/>
</dbReference>
<keyword evidence="8" id="KW-1185">Reference proteome</keyword>
<dbReference type="Pfam" id="PF01850">
    <property type="entry name" value="PIN"/>
    <property type="match status" value="1"/>
</dbReference>
<evidence type="ECO:0000313" key="8">
    <source>
        <dbReference type="Proteomes" id="UP000248132"/>
    </source>
</evidence>
<evidence type="ECO:0000256" key="2">
    <source>
        <dbReference type="ARBA" id="ARBA00022722"/>
    </source>
</evidence>
<dbReference type="Pfam" id="PF01938">
    <property type="entry name" value="TRAM"/>
    <property type="match status" value="1"/>
</dbReference>
<evidence type="ECO:0000256" key="4">
    <source>
        <dbReference type="ARBA" id="ARBA00022842"/>
    </source>
</evidence>
<comment type="cofactor">
    <cofactor evidence="1">
        <name>Mg(2+)</name>
        <dbReference type="ChEBI" id="CHEBI:18420"/>
    </cofactor>
</comment>
<feature type="transmembrane region" description="Helical" evidence="5">
    <location>
        <begin position="12"/>
        <end position="31"/>
    </location>
</feature>
<evidence type="ECO:0000256" key="3">
    <source>
        <dbReference type="ARBA" id="ARBA00022801"/>
    </source>
</evidence>
<gene>
    <name evidence="7" type="ORF">LY28_01689</name>
</gene>
<dbReference type="EMBL" id="QKMR01000008">
    <property type="protein sequence ID" value="PYG87979.1"/>
    <property type="molecule type" value="Genomic_DNA"/>
</dbReference>
<name>A0A318XQ91_9FIRM</name>
<feature type="domain" description="TRAM" evidence="6">
    <location>
        <begin position="286"/>
        <end position="347"/>
    </location>
</feature>
<feature type="transmembrane region" description="Helical" evidence="5">
    <location>
        <begin position="78"/>
        <end position="101"/>
    </location>
</feature>
<dbReference type="RefSeq" id="WP_110461728.1">
    <property type="nucleotide sequence ID" value="NZ_QKMR01000008.1"/>
</dbReference>
<dbReference type="Gene3D" id="3.40.50.1010">
    <property type="entry name" value="5'-nuclease"/>
    <property type="match status" value="1"/>
</dbReference>
<dbReference type="InterPro" id="IPR052041">
    <property type="entry name" value="Nucleic_acid_metab_PIN/TRAM"/>
</dbReference>
<dbReference type="PROSITE" id="PS50926">
    <property type="entry name" value="TRAM"/>
    <property type="match status" value="1"/>
</dbReference>
<dbReference type="OrthoDB" id="9780734at2"/>
<evidence type="ECO:0000256" key="5">
    <source>
        <dbReference type="SAM" id="Phobius"/>
    </source>
</evidence>
<keyword evidence="4" id="KW-0460">Magnesium</keyword>
<keyword evidence="5" id="KW-0472">Membrane</keyword>
<keyword evidence="5" id="KW-1133">Transmembrane helix</keyword>
<evidence type="ECO:0000256" key="1">
    <source>
        <dbReference type="ARBA" id="ARBA00001946"/>
    </source>
</evidence>
<dbReference type="Proteomes" id="UP000248132">
    <property type="component" value="Unassembled WGS sequence"/>
</dbReference>
<dbReference type="SUPFAM" id="SSF88723">
    <property type="entry name" value="PIN domain-like"/>
    <property type="match status" value="1"/>
</dbReference>
<dbReference type="AlphaFoldDB" id="A0A318XQ91"/>
<evidence type="ECO:0000313" key="7">
    <source>
        <dbReference type="EMBL" id="PYG87979.1"/>
    </source>
</evidence>
<dbReference type="PANTHER" id="PTHR11603:SF147">
    <property type="entry name" value="MEMBRANE PROTEIN"/>
    <property type="match status" value="1"/>
</dbReference>
<keyword evidence="5" id="KW-0812">Transmembrane</keyword>
<evidence type="ECO:0000259" key="6">
    <source>
        <dbReference type="PROSITE" id="PS50926"/>
    </source>
</evidence>
<keyword evidence="2" id="KW-0540">Nuclease</keyword>
<comment type="caution">
    <text evidence="7">The sequence shown here is derived from an EMBL/GenBank/DDBJ whole genome shotgun (WGS) entry which is preliminary data.</text>
</comment>
<sequence>MLNRIIKISFSILGAVTGYSILRTIFINNNIHISESFRITIFVIFSLFFCALFYFVSARIIEFVGSFIDRFESRIQSITLSELLICAIGLIIGLIVANLVSIPILKIQIIGVTFSVLINILLGFAGVALALRKRNENLPAFLKESGNNPRRDAQSGQSKLLDTSTIIDGRILDICSSGFVDGAIIIPSFVLEELRHIADSPDGTRRARGRRGLDILNLLQKEGGYEVRIAEIDYKDVQEVDEMLLKASLELKCKLITTDYNLSKVAKFRGIQVLNINDLANAVKPIALPGEEMDVQVVKDGKEAGQGVAFLDDGTMIVVEGGKKYLGETVQVMVTSVLQTSAGRMIFAKPNK</sequence>
<reference evidence="7 8" key="1">
    <citation type="submission" date="2018-06" db="EMBL/GenBank/DDBJ databases">
        <title>Genomic Encyclopedia of Type Strains, Phase I: the one thousand microbial genomes (KMG-I) project.</title>
        <authorList>
            <person name="Kyrpides N."/>
        </authorList>
    </citation>
    <scope>NUCLEOTIDE SEQUENCE [LARGE SCALE GENOMIC DNA]</scope>
    <source>
        <strain evidence="7 8">DSM 19573</strain>
    </source>
</reference>
<accession>A0A318XQ91</accession>
<feature type="transmembrane region" description="Helical" evidence="5">
    <location>
        <begin position="37"/>
        <end position="57"/>
    </location>
</feature>
<dbReference type="CDD" id="cd09877">
    <property type="entry name" value="PIN_YacL-like"/>
    <property type="match status" value="1"/>
</dbReference>
<organism evidence="7 8">
    <name type="scientific">Ruminiclostridium sufflavum DSM 19573</name>
    <dbReference type="NCBI Taxonomy" id="1121337"/>
    <lineage>
        <taxon>Bacteria</taxon>
        <taxon>Bacillati</taxon>
        <taxon>Bacillota</taxon>
        <taxon>Clostridia</taxon>
        <taxon>Eubacteriales</taxon>
        <taxon>Oscillospiraceae</taxon>
        <taxon>Ruminiclostridium</taxon>
    </lineage>
</organism>
<dbReference type="SMART" id="SM00670">
    <property type="entry name" value="PINc"/>
    <property type="match status" value="1"/>
</dbReference>
<dbReference type="GO" id="GO:0004518">
    <property type="term" value="F:nuclease activity"/>
    <property type="evidence" value="ECO:0007669"/>
    <property type="project" value="UniProtKB-KW"/>
</dbReference>
<dbReference type="GO" id="GO:0016787">
    <property type="term" value="F:hydrolase activity"/>
    <property type="evidence" value="ECO:0007669"/>
    <property type="project" value="UniProtKB-KW"/>
</dbReference>
<dbReference type="InterPro" id="IPR002716">
    <property type="entry name" value="PIN_dom"/>
</dbReference>